<sequence length="97" mass="11005">MGPNSDSGAVLRYTVKHNPKAVHRIQLTAVSVRVKWHISRGHCEILVNGFVVMGAKQALSDDASPILFIMSLSAKRIRNIHTTRDGKEHRERIMYER</sequence>
<evidence type="ECO:0000313" key="2">
    <source>
        <dbReference type="Proteomes" id="UP001152798"/>
    </source>
</evidence>
<dbReference type="Proteomes" id="UP001152798">
    <property type="component" value="Chromosome 4"/>
</dbReference>
<keyword evidence="2" id="KW-1185">Reference proteome</keyword>
<dbReference type="EMBL" id="OV725080">
    <property type="protein sequence ID" value="CAH1399140.1"/>
    <property type="molecule type" value="Genomic_DNA"/>
</dbReference>
<evidence type="ECO:0000313" key="1">
    <source>
        <dbReference type="EMBL" id="CAH1399140.1"/>
    </source>
</evidence>
<gene>
    <name evidence="1" type="ORF">NEZAVI_LOCUS8654</name>
</gene>
<proteinExistence type="predicted"/>
<accession>A0A9P0HBX3</accession>
<organism evidence="1 2">
    <name type="scientific">Nezara viridula</name>
    <name type="common">Southern green stink bug</name>
    <name type="synonym">Cimex viridulus</name>
    <dbReference type="NCBI Taxonomy" id="85310"/>
    <lineage>
        <taxon>Eukaryota</taxon>
        <taxon>Metazoa</taxon>
        <taxon>Ecdysozoa</taxon>
        <taxon>Arthropoda</taxon>
        <taxon>Hexapoda</taxon>
        <taxon>Insecta</taxon>
        <taxon>Pterygota</taxon>
        <taxon>Neoptera</taxon>
        <taxon>Paraneoptera</taxon>
        <taxon>Hemiptera</taxon>
        <taxon>Heteroptera</taxon>
        <taxon>Panheteroptera</taxon>
        <taxon>Pentatomomorpha</taxon>
        <taxon>Pentatomoidea</taxon>
        <taxon>Pentatomidae</taxon>
        <taxon>Pentatominae</taxon>
        <taxon>Nezara</taxon>
    </lineage>
</organism>
<name>A0A9P0HBX3_NEZVI</name>
<reference evidence="1" key="1">
    <citation type="submission" date="2022-01" db="EMBL/GenBank/DDBJ databases">
        <authorList>
            <person name="King R."/>
        </authorList>
    </citation>
    <scope>NUCLEOTIDE SEQUENCE</scope>
</reference>
<dbReference type="AlphaFoldDB" id="A0A9P0HBX3"/>
<protein>
    <submittedName>
        <fullName evidence="1">Uncharacterized protein</fullName>
    </submittedName>
</protein>